<name>A0A811AQQ8_ECOLX</name>
<evidence type="ECO:0008006" key="3">
    <source>
        <dbReference type="Google" id="ProtNLM"/>
    </source>
</evidence>
<sequence length="77" mass="8897">MFRQGDRAGAENETGRRDGTATATRISESGEVVDMAVYETWQREQNPDIQQKMQRREEVNINVHRERGEDVEPGDDF</sequence>
<feature type="compositionally biased region" description="Basic and acidic residues" evidence="1">
    <location>
        <begin position="1"/>
        <end position="19"/>
    </location>
</feature>
<evidence type="ECO:0000256" key="1">
    <source>
        <dbReference type="SAM" id="MobiDB-lite"/>
    </source>
</evidence>
<evidence type="ECO:0000313" key="2">
    <source>
        <dbReference type="EMBL" id="BCT74103.1"/>
    </source>
</evidence>
<organism evidence="2">
    <name type="scientific">Escherichia coli</name>
    <dbReference type="NCBI Taxonomy" id="562"/>
    <lineage>
        <taxon>Bacteria</taxon>
        <taxon>Pseudomonadati</taxon>
        <taxon>Pseudomonadota</taxon>
        <taxon>Gammaproteobacteria</taxon>
        <taxon>Enterobacterales</taxon>
        <taxon>Enterobacteriaceae</taxon>
        <taxon>Escherichia</taxon>
    </lineage>
</organism>
<dbReference type="AlphaFoldDB" id="A0A811AQQ8"/>
<protein>
    <recommendedName>
        <fullName evidence="3">Conjugal transfer protein TraD</fullName>
    </recommendedName>
</protein>
<reference evidence="2" key="1">
    <citation type="submission" date="2021-03" db="EMBL/GenBank/DDBJ databases">
        <title>Whole genome sequence of tetracycline resistant Escherichia coli.</title>
        <authorList>
            <person name="Usui M."/>
            <person name="Fukuda A."/>
        </authorList>
    </citation>
    <scope>NUCLEOTIDE SEQUENCE</scope>
    <source>
        <strain evidence="2">P63</strain>
        <plasmid evidence="2">pP63</plasmid>
    </source>
</reference>
<keyword evidence="2" id="KW-0614">Plasmid</keyword>
<geneLocation type="plasmid" evidence="2">
    <name>pP63</name>
</geneLocation>
<accession>A0A811AQQ8</accession>
<feature type="region of interest" description="Disordered" evidence="1">
    <location>
        <begin position="1"/>
        <end position="28"/>
    </location>
</feature>
<dbReference type="EMBL" id="LC620535">
    <property type="protein sequence ID" value="BCT74103.1"/>
    <property type="molecule type" value="Genomic_DNA"/>
</dbReference>
<proteinExistence type="predicted"/>